<sequence length="401" mass="42396">MLLKGLKVIEYATYIAAPGAGGLLADWGADVIKIEPPGGDPIRRFFDTIGADIAENPVFDLDNRGKRSIIIDTGGDEGRDLVRRLVADADIFITNVRPGGLTRAGLDYAALSAVNPALIYANVTGYGLEGPDVDRAGFDVAAFWSRSGWARLTAPKGVDPFPIRTGVGDHICSLATVAGILAALHSRSLTGKGQHVDASLLRAGTYTLGSDMSIQMRFGRLASTRPRLEAVNPLANFFQCRDGRWLTLLPRQGTADWPGFCAALGLERLQNDPRFATSKARREHGAELVGLMDAVFASRDFADIAESLDAHDLVWAPVQSPAETVADPQFLAAGGITQIADGAGGFKASPSGPIRFPGLDETTKPAVPAPGQDARAVLADAGFSPEEIEALIGKSVVAERL</sequence>
<keyword evidence="1" id="KW-0808">Transferase</keyword>
<accession>A0A2P2E7N1</accession>
<dbReference type="InterPro" id="IPR050509">
    <property type="entry name" value="CoA-transferase_III"/>
</dbReference>
<evidence type="ECO:0000313" key="2">
    <source>
        <dbReference type="Proteomes" id="UP000245086"/>
    </source>
</evidence>
<protein>
    <submittedName>
        <fullName evidence="1">Cinnamoyl-CoA:phenyllactate CoA-transferase</fullName>
        <ecNumber evidence="1">2.8.3.17</ecNumber>
    </submittedName>
</protein>
<comment type="caution">
    <text evidence="1">The sequence shown here is derived from an EMBL/GenBank/DDBJ whole genome shotgun (WGS) entry which is preliminary data.</text>
</comment>
<dbReference type="GO" id="GO:0043785">
    <property type="term" value="F:cinnamoyl-CoA:phenyllactate CoA-transferase activity"/>
    <property type="evidence" value="ECO:0007669"/>
    <property type="project" value="UniProtKB-EC"/>
</dbReference>
<dbReference type="AlphaFoldDB" id="A0A2P2E7N1"/>
<dbReference type="EMBL" id="BFBR01000002">
    <property type="protein sequence ID" value="GBF57072.1"/>
    <property type="molecule type" value="Genomic_DNA"/>
</dbReference>
<dbReference type="InterPro" id="IPR023606">
    <property type="entry name" value="CoA-Trfase_III_dom_1_sf"/>
</dbReference>
<dbReference type="Pfam" id="PF02515">
    <property type="entry name" value="CoA_transf_3"/>
    <property type="match status" value="1"/>
</dbReference>
<dbReference type="SUPFAM" id="SSF89796">
    <property type="entry name" value="CoA-transferase family III (CaiB/BaiF)"/>
    <property type="match status" value="1"/>
</dbReference>
<dbReference type="Gene3D" id="3.40.50.10540">
    <property type="entry name" value="Crotonobetainyl-coa:carnitine coa-transferase, domain 1"/>
    <property type="match status" value="1"/>
</dbReference>
<organism evidence="1 2">
    <name type="scientific">Candidatus Phycosocius bacilliformis</name>
    <dbReference type="NCBI Taxonomy" id="1445552"/>
    <lineage>
        <taxon>Bacteria</taxon>
        <taxon>Pseudomonadati</taxon>
        <taxon>Pseudomonadota</taxon>
        <taxon>Alphaproteobacteria</taxon>
        <taxon>Caulobacterales</taxon>
        <taxon>Caulobacterales incertae sedis</taxon>
        <taxon>Candidatus Phycosocius</taxon>
    </lineage>
</organism>
<dbReference type="RefSeq" id="WP_305790435.1">
    <property type="nucleotide sequence ID" value="NZ_BFBR01000002.1"/>
</dbReference>
<name>A0A2P2E7N1_9PROT</name>
<dbReference type="PANTHER" id="PTHR48228">
    <property type="entry name" value="SUCCINYL-COA--D-CITRAMALATE COA-TRANSFERASE"/>
    <property type="match status" value="1"/>
</dbReference>
<evidence type="ECO:0000313" key="1">
    <source>
        <dbReference type="EMBL" id="GBF57072.1"/>
    </source>
</evidence>
<proteinExistence type="predicted"/>
<dbReference type="EC" id="2.8.3.17" evidence="1"/>
<reference evidence="1 2" key="1">
    <citation type="journal article" date="2018" name="Genome Announc.">
        <title>Draft Genome Sequence of "Candidatus Phycosocius bacilliformis," an Alphaproteobacterial Ectosymbiont of the Hydrocarbon-Producing Green Alga Botryococcus braunii.</title>
        <authorList>
            <person name="Tanabe Y."/>
            <person name="Yamaguchi H."/>
            <person name="Watanabe M.M."/>
        </authorList>
    </citation>
    <scope>NUCLEOTIDE SEQUENCE [LARGE SCALE GENOMIC DNA]</scope>
    <source>
        <strain evidence="1 2">BOTRYCO-2</strain>
    </source>
</reference>
<dbReference type="Proteomes" id="UP000245086">
    <property type="component" value="Unassembled WGS sequence"/>
</dbReference>
<dbReference type="InterPro" id="IPR044855">
    <property type="entry name" value="CoA-Trfase_III_dom3_sf"/>
</dbReference>
<dbReference type="InterPro" id="IPR003673">
    <property type="entry name" value="CoA-Trfase_fam_III"/>
</dbReference>
<dbReference type="Gene3D" id="3.30.1540.10">
    <property type="entry name" value="formyl-coa transferase, domain 3"/>
    <property type="match status" value="1"/>
</dbReference>
<gene>
    <name evidence="1" type="primary">fldA</name>
    <name evidence="1" type="ORF">PbB2_00731</name>
</gene>
<dbReference type="PANTHER" id="PTHR48228:SF2">
    <property type="entry name" value="E-CINNAMOYL-COA:R-PHENYLLACTATE COA TRANSFERASE LARGE SUBUNIT"/>
    <property type="match status" value="1"/>
</dbReference>
<keyword evidence="2" id="KW-1185">Reference proteome</keyword>